<dbReference type="RefSeq" id="WP_344689418.1">
    <property type="nucleotide sequence ID" value="NZ_BAAAVV010000006.1"/>
</dbReference>
<dbReference type="InterPro" id="IPR001173">
    <property type="entry name" value="Glyco_trans_2-like"/>
</dbReference>
<evidence type="ECO:0000313" key="4">
    <source>
        <dbReference type="EMBL" id="GAA3171971.1"/>
    </source>
</evidence>
<organism evidence="4 5">
    <name type="scientific">Blastococcus jejuensis</name>
    <dbReference type="NCBI Taxonomy" id="351224"/>
    <lineage>
        <taxon>Bacteria</taxon>
        <taxon>Bacillati</taxon>
        <taxon>Actinomycetota</taxon>
        <taxon>Actinomycetes</taxon>
        <taxon>Geodermatophilales</taxon>
        <taxon>Geodermatophilaceae</taxon>
        <taxon>Blastococcus</taxon>
    </lineage>
</organism>
<dbReference type="PANTHER" id="PTHR22916:SF3">
    <property type="entry name" value="UDP-GLCNAC:BETAGAL BETA-1,3-N-ACETYLGLUCOSAMINYLTRANSFERASE-LIKE PROTEIN 1"/>
    <property type="match status" value="1"/>
</dbReference>
<feature type="domain" description="Glycosyltransferase 2-like" evidence="3">
    <location>
        <begin position="20"/>
        <end position="176"/>
    </location>
</feature>
<evidence type="ECO:0000259" key="3">
    <source>
        <dbReference type="Pfam" id="PF00535"/>
    </source>
</evidence>
<keyword evidence="2" id="KW-1133">Transmembrane helix</keyword>
<feature type="transmembrane region" description="Helical" evidence="2">
    <location>
        <begin position="290"/>
        <end position="309"/>
    </location>
</feature>
<protein>
    <recommendedName>
        <fullName evidence="3">Glycosyltransferase 2-like domain-containing protein</fullName>
    </recommendedName>
</protein>
<dbReference type="InterPro" id="IPR029044">
    <property type="entry name" value="Nucleotide-diphossugar_trans"/>
</dbReference>
<evidence type="ECO:0000256" key="1">
    <source>
        <dbReference type="SAM" id="MobiDB-lite"/>
    </source>
</evidence>
<dbReference type="SUPFAM" id="SSF53448">
    <property type="entry name" value="Nucleotide-diphospho-sugar transferases"/>
    <property type="match status" value="1"/>
</dbReference>
<keyword evidence="2" id="KW-0472">Membrane</keyword>
<feature type="region of interest" description="Disordered" evidence="1">
    <location>
        <begin position="1"/>
        <end position="20"/>
    </location>
</feature>
<dbReference type="Pfam" id="PF00535">
    <property type="entry name" value="Glycos_transf_2"/>
    <property type="match status" value="1"/>
</dbReference>
<sequence length="316" mass="34960">MAHPQTHPLTSPSTSPPSVTVVVPTHDRPLLVRETLRSIAEQGYGGALETIVVFDRAEPDPSLEIEFPELALRVVRNTRTPGLPGSRNTGILLAHSELVAFCDDDDVWLPGKLEAQVAALHANPEAELAATSIVVRYSGRDSVRLAGTERVELRHLLRSRMAMLHSSTLLFRRASLIEGIGLIDEEIPGGMSEDWDILIRTARRAPIAHVDRPLVQVLWGNNSFFTQRWDLKLTSHEWMLDQHPDILDDPVGAGRVLGQMAFAEAAMRRRRAAVRRAFAALRRNWREPRAFFALAVAAGVSPGTVLGVLHRYGRGV</sequence>
<evidence type="ECO:0000313" key="5">
    <source>
        <dbReference type="Proteomes" id="UP001499924"/>
    </source>
</evidence>
<dbReference type="CDD" id="cd00761">
    <property type="entry name" value="Glyco_tranf_GTA_type"/>
    <property type="match status" value="1"/>
</dbReference>
<dbReference type="Proteomes" id="UP001499924">
    <property type="component" value="Unassembled WGS sequence"/>
</dbReference>
<proteinExistence type="predicted"/>
<evidence type="ECO:0000256" key="2">
    <source>
        <dbReference type="SAM" id="Phobius"/>
    </source>
</evidence>
<keyword evidence="2" id="KW-0812">Transmembrane</keyword>
<feature type="compositionally biased region" description="Low complexity" evidence="1">
    <location>
        <begin position="10"/>
        <end position="20"/>
    </location>
</feature>
<dbReference type="EMBL" id="BAAAVV010000006">
    <property type="protein sequence ID" value="GAA3171971.1"/>
    <property type="molecule type" value="Genomic_DNA"/>
</dbReference>
<reference evidence="5" key="1">
    <citation type="journal article" date="2019" name="Int. J. Syst. Evol. Microbiol.">
        <title>The Global Catalogue of Microorganisms (GCM) 10K type strain sequencing project: providing services to taxonomists for standard genome sequencing and annotation.</title>
        <authorList>
            <consortium name="The Broad Institute Genomics Platform"/>
            <consortium name="The Broad Institute Genome Sequencing Center for Infectious Disease"/>
            <person name="Wu L."/>
            <person name="Ma J."/>
        </authorList>
    </citation>
    <scope>NUCLEOTIDE SEQUENCE [LARGE SCALE GENOMIC DNA]</scope>
    <source>
        <strain evidence="5">JCM 15614</strain>
    </source>
</reference>
<comment type="caution">
    <text evidence="4">The sequence shown here is derived from an EMBL/GenBank/DDBJ whole genome shotgun (WGS) entry which is preliminary data.</text>
</comment>
<gene>
    <name evidence="4" type="ORF">GCM10010531_26740</name>
</gene>
<keyword evidence="5" id="KW-1185">Reference proteome</keyword>
<name>A0ABP6PAE3_9ACTN</name>
<accession>A0ABP6PAE3</accession>
<dbReference type="PANTHER" id="PTHR22916">
    <property type="entry name" value="GLYCOSYLTRANSFERASE"/>
    <property type="match status" value="1"/>
</dbReference>
<dbReference type="Gene3D" id="3.90.550.10">
    <property type="entry name" value="Spore Coat Polysaccharide Biosynthesis Protein SpsA, Chain A"/>
    <property type="match status" value="1"/>
</dbReference>